<feature type="compositionally biased region" description="Polar residues" evidence="1">
    <location>
        <begin position="53"/>
        <end position="74"/>
    </location>
</feature>
<keyword evidence="3" id="KW-1185">Reference proteome</keyword>
<sequence>MVRWGIWLSIVPKASRDLNSLLCHNHYQQNNLGQQFSAGGLQWQPGGQPQQIDMVTSSAGSSRQHIQSGQGRSSQGRDIHASRGRGGRQQAQGRIHNISLQDAQNNLDLIMGETYTKDERN</sequence>
<evidence type="ECO:0000313" key="2">
    <source>
        <dbReference type="EMBL" id="TQD97874.1"/>
    </source>
</evidence>
<name>A0A540MGM2_MALBA</name>
<gene>
    <name evidence="2" type="ORF">C1H46_016399</name>
</gene>
<dbReference type="AlphaFoldDB" id="A0A540MGM2"/>
<accession>A0A540MGM2</accession>
<protein>
    <submittedName>
        <fullName evidence="2">Uncharacterized protein</fullName>
    </submittedName>
</protein>
<dbReference type="EMBL" id="VIEB01000261">
    <property type="protein sequence ID" value="TQD97874.1"/>
    <property type="molecule type" value="Genomic_DNA"/>
</dbReference>
<comment type="caution">
    <text evidence="2">The sequence shown here is derived from an EMBL/GenBank/DDBJ whole genome shotgun (WGS) entry which is preliminary data.</text>
</comment>
<feature type="region of interest" description="Disordered" evidence="1">
    <location>
        <begin position="38"/>
        <end position="99"/>
    </location>
</feature>
<feature type="compositionally biased region" description="Low complexity" evidence="1">
    <location>
        <begin position="39"/>
        <end position="51"/>
    </location>
</feature>
<proteinExistence type="predicted"/>
<evidence type="ECO:0000256" key="1">
    <source>
        <dbReference type="SAM" id="MobiDB-lite"/>
    </source>
</evidence>
<reference evidence="2 3" key="1">
    <citation type="journal article" date="2019" name="G3 (Bethesda)">
        <title>Sequencing of a Wild Apple (Malus baccata) Genome Unravels the Differences Between Cultivated and Wild Apple Species Regarding Disease Resistance and Cold Tolerance.</title>
        <authorList>
            <person name="Chen X."/>
        </authorList>
    </citation>
    <scope>NUCLEOTIDE SEQUENCE [LARGE SCALE GENOMIC DNA]</scope>
    <source>
        <strain evidence="3">cv. Shandingzi</strain>
        <tissue evidence="2">Leaves</tissue>
    </source>
</reference>
<organism evidence="2 3">
    <name type="scientific">Malus baccata</name>
    <name type="common">Siberian crab apple</name>
    <name type="synonym">Pyrus baccata</name>
    <dbReference type="NCBI Taxonomy" id="106549"/>
    <lineage>
        <taxon>Eukaryota</taxon>
        <taxon>Viridiplantae</taxon>
        <taxon>Streptophyta</taxon>
        <taxon>Embryophyta</taxon>
        <taxon>Tracheophyta</taxon>
        <taxon>Spermatophyta</taxon>
        <taxon>Magnoliopsida</taxon>
        <taxon>eudicotyledons</taxon>
        <taxon>Gunneridae</taxon>
        <taxon>Pentapetalae</taxon>
        <taxon>rosids</taxon>
        <taxon>fabids</taxon>
        <taxon>Rosales</taxon>
        <taxon>Rosaceae</taxon>
        <taxon>Amygdaloideae</taxon>
        <taxon>Maleae</taxon>
        <taxon>Malus</taxon>
    </lineage>
</organism>
<dbReference type="Proteomes" id="UP000315295">
    <property type="component" value="Unassembled WGS sequence"/>
</dbReference>
<evidence type="ECO:0000313" key="3">
    <source>
        <dbReference type="Proteomes" id="UP000315295"/>
    </source>
</evidence>